<accession>A0A067LS71</accession>
<reference evidence="2" key="1">
    <citation type="journal article" date="2014" name="Proc. Natl. Acad. Sci. U.S.A.">
        <title>Extensive sampling of basidiomycete genomes demonstrates inadequacy of the white-rot/brown-rot paradigm for wood decay fungi.</title>
        <authorList>
            <person name="Riley R."/>
            <person name="Salamov A.A."/>
            <person name="Brown D.W."/>
            <person name="Nagy L.G."/>
            <person name="Floudas D."/>
            <person name="Held B.W."/>
            <person name="Levasseur A."/>
            <person name="Lombard V."/>
            <person name="Morin E."/>
            <person name="Otillar R."/>
            <person name="Lindquist E.A."/>
            <person name="Sun H."/>
            <person name="LaButti K.M."/>
            <person name="Schmutz J."/>
            <person name="Jabbour D."/>
            <person name="Luo H."/>
            <person name="Baker S.E."/>
            <person name="Pisabarro A.G."/>
            <person name="Walton J.D."/>
            <person name="Blanchette R.A."/>
            <person name="Henrissat B."/>
            <person name="Martin F."/>
            <person name="Cullen D."/>
            <person name="Hibbett D.S."/>
            <person name="Grigoriev I.V."/>
        </authorList>
    </citation>
    <scope>NUCLEOTIDE SEQUENCE [LARGE SCALE GENOMIC DNA]</scope>
    <source>
        <strain evidence="2">FD-172 SS1</strain>
    </source>
</reference>
<dbReference type="AlphaFoldDB" id="A0A067LS71"/>
<evidence type="ECO:0000313" key="1">
    <source>
        <dbReference type="EMBL" id="KDQ05854.1"/>
    </source>
</evidence>
<protein>
    <submittedName>
        <fullName evidence="1">Uncharacterized protein</fullName>
    </submittedName>
</protein>
<proteinExistence type="predicted"/>
<dbReference type="HOGENOM" id="CLU_2830863_0_0_1"/>
<evidence type="ECO:0000313" key="2">
    <source>
        <dbReference type="Proteomes" id="UP000027195"/>
    </source>
</evidence>
<keyword evidence="2" id="KW-1185">Reference proteome</keyword>
<gene>
    <name evidence="1" type="ORF">BOTBODRAFT_182162</name>
</gene>
<dbReference type="EMBL" id="KL198179">
    <property type="protein sequence ID" value="KDQ05854.1"/>
    <property type="molecule type" value="Genomic_DNA"/>
</dbReference>
<dbReference type="InParanoid" id="A0A067LS71"/>
<organism evidence="1 2">
    <name type="scientific">Botryobasidium botryosum (strain FD-172 SS1)</name>
    <dbReference type="NCBI Taxonomy" id="930990"/>
    <lineage>
        <taxon>Eukaryota</taxon>
        <taxon>Fungi</taxon>
        <taxon>Dikarya</taxon>
        <taxon>Basidiomycota</taxon>
        <taxon>Agaricomycotina</taxon>
        <taxon>Agaricomycetes</taxon>
        <taxon>Cantharellales</taxon>
        <taxon>Botryobasidiaceae</taxon>
        <taxon>Botryobasidium</taxon>
    </lineage>
</organism>
<name>A0A067LS71_BOTB1</name>
<sequence length="66" mass="7484">MPSTRRMFYNAKIKSLEKVTLLYGYPIPMPALVTIPIHLTPTRQDAAAEVRLGLQNEFIHDCVVDV</sequence>
<dbReference type="Proteomes" id="UP000027195">
    <property type="component" value="Unassembled WGS sequence"/>
</dbReference>